<evidence type="ECO:0000313" key="2">
    <source>
        <dbReference type="EMBL" id="KVE23510.1"/>
    </source>
</evidence>
<protein>
    <submittedName>
        <fullName evidence="2">Uncharacterized protein</fullName>
    </submittedName>
</protein>
<dbReference type="EMBL" id="LOWA01000057">
    <property type="protein sequence ID" value="KVE23510.1"/>
    <property type="molecule type" value="Genomic_DNA"/>
</dbReference>
<feature type="transmembrane region" description="Helical" evidence="1">
    <location>
        <begin position="238"/>
        <end position="257"/>
    </location>
</feature>
<gene>
    <name evidence="2" type="ORF">WS67_22800</name>
</gene>
<dbReference type="AlphaFoldDB" id="A0A103DVK4"/>
<feature type="transmembrane region" description="Helical" evidence="1">
    <location>
        <begin position="211"/>
        <end position="232"/>
    </location>
</feature>
<reference evidence="2 3" key="1">
    <citation type="submission" date="2015-11" db="EMBL/GenBank/DDBJ databases">
        <title>Expanding the genomic diversity of Burkholderia species for the development of highly accurate diagnostics.</title>
        <authorList>
            <person name="Sahl J."/>
            <person name="Keim P."/>
            <person name="Wagner D."/>
        </authorList>
    </citation>
    <scope>NUCLEOTIDE SEQUENCE [LARGE SCALE GENOMIC DNA]</scope>
    <source>
        <strain evidence="2 3">TSV85</strain>
    </source>
</reference>
<keyword evidence="1" id="KW-0812">Transmembrane</keyword>
<comment type="caution">
    <text evidence="2">The sequence shown here is derived from an EMBL/GenBank/DDBJ whole genome shotgun (WGS) entry which is preliminary data.</text>
</comment>
<dbReference type="RefSeq" id="WP_059520402.1">
    <property type="nucleotide sequence ID" value="NZ_LOWA01000057.1"/>
</dbReference>
<dbReference type="Proteomes" id="UP000062788">
    <property type="component" value="Unassembled WGS sequence"/>
</dbReference>
<name>A0A103DVK4_9BURK</name>
<sequence length="280" mass="31211">MTDFESKLLLNIASAAFSFILVESRHFLSNRKNGGSLKRVRYSVWKPNIPPQKANGHAWLRSAWRRVARKPERGAPLDQIKIFFWNSGCEPILRDDLVKKKPLTLQLIPPTAITRVTLIESAHAIGVKLIDERLFNRDKSKKIITFDRLDPGHGFVATLGFASGHDPSARISGPVLGSAGLEYAGPVWAIDLADPTRIGKQRSRAILMRRLSGLSCAAGIAGQFIPIAGSAPLITHSLLYWLFFAVFAISWMAFLMSNNVCEQFNKKIPPSLHDWDDSRN</sequence>
<keyword evidence="1" id="KW-1133">Transmembrane helix</keyword>
<evidence type="ECO:0000256" key="1">
    <source>
        <dbReference type="SAM" id="Phobius"/>
    </source>
</evidence>
<accession>A0A103DVK4</accession>
<keyword evidence="3" id="KW-1185">Reference proteome</keyword>
<proteinExistence type="predicted"/>
<organism evidence="2 3">
    <name type="scientific">Burkholderia singularis</name>
    <dbReference type="NCBI Taxonomy" id="1503053"/>
    <lineage>
        <taxon>Bacteria</taxon>
        <taxon>Pseudomonadati</taxon>
        <taxon>Pseudomonadota</taxon>
        <taxon>Betaproteobacteria</taxon>
        <taxon>Burkholderiales</taxon>
        <taxon>Burkholderiaceae</taxon>
        <taxon>Burkholderia</taxon>
        <taxon>pseudomallei group</taxon>
    </lineage>
</organism>
<evidence type="ECO:0000313" key="3">
    <source>
        <dbReference type="Proteomes" id="UP000062788"/>
    </source>
</evidence>
<keyword evidence="1" id="KW-0472">Membrane</keyword>